<evidence type="ECO:0000313" key="2">
    <source>
        <dbReference type="EMBL" id="CAI5447549.1"/>
    </source>
</evidence>
<comment type="caution">
    <text evidence="2">The sequence shown here is derived from an EMBL/GenBank/DDBJ whole genome shotgun (WGS) entry which is preliminary data.</text>
</comment>
<dbReference type="EMBL" id="CANHGI010000004">
    <property type="protein sequence ID" value="CAI5447549.1"/>
    <property type="molecule type" value="Genomic_DNA"/>
</dbReference>
<name>A0A9P1N113_9PELO</name>
<reference evidence="2" key="1">
    <citation type="submission" date="2022-11" db="EMBL/GenBank/DDBJ databases">
        <authorList>
            <person name="Kikuchi T."/>
        </authorList>
    </citation>
    <scope>NUCLEOTIDE SEQUENCE</scope>
    <source>
        <strain evidence="2">PS1010</strain>
    </source>
</reference>
<keyword evidence="1" id="KW-1133">Transmembrane helix</keyword>
<proteinExistence type="predicted"/>
<gene>
    <name evidence="2" type="ORF">CAMP_LOCUS10186</name>
</gene>
<keyword evidence="1" id="KW-0812">Transmembrane</keyword>
<feature type="transmembrane region" description="Helical" evidence="1">
    <location>
        <begin position="34"/>
        <end position="56"/>
    </location>
</feature>
<evidence type="ECO:0000313" key="3">
    <source>
        <dbReference type="Proteomes" id="UP001152747"/>
    </source>
</evidence>
<accession>A0A9P1N113</accession>
<dbReference type="AlphaFoldDB" id="A0A9P1N113"/>
<organism evidence="2 3">
    <name type="scientific">Caenorhabditis angaria</name>
    <dbReference type="NCBI Taxonomy" id="860376"/>
    <lineage>
        <taxon>Eukaryota</taxon>
        <taxon>Metazoa</taxon>
        <taxon>Ecdysozoa</taxon>
        <taxon>Nematoda</taxon>
        <taxon>Chromadorea</taxon>
        <taxon>Rhabditida</taxon>
        <taxon>Rhabditina</taxon>
        <taxon>Rhabditomorpha</taxon>
        <taxon>Rhabditoidea</taxon>
        <taxon>Rhabditidae</taxon>
        <taxon>Peloderinae</taxon>
        <taxon>Caenorhabditis</taxon>
    </lineage>
</organism>
<sequence length="134" mass="15129">MDHDLDFVEFTASNLVDKFGSFTNHIQKKRFTDMISLMSMIMIVVSTIATTIFHCMESCSKSSKEKKLKKKGDQDALEEPISIVIEPCSSKSTCDNSKSQKNFSLNRLFVVNPLGRVVKLKKNENSGEKSETKK</sequence>
<evidence type="ECO:0000256" key="1">
    <source>
        <dbReference type="SAM" id="Phobius"/>
    </source>
</evidence>
<protein>
    <submittedName>
        <fullName evidence="2">Uncharacterized protein</fullName>
    </submittedName>
</protein>
<keyword evidence="3" id="KW-1185">Reference proteome</keyword>
<dbReference type="Proteomes" id="UP001152747">
    <property type="component" value="Unassembled WGS sequence"/>
</dbReference>
<keyword evidence="1" id="KW-0472">Membrane</keyword>